<evidence type="ECO:0000313" key="1">
    <source>
        <dbReference type="EMBL" id="GJG58062.1"/>
    </source>
</evidence>
<proteinExistence type="predicted"/>
<comment type="caution">
    <text evidence="1">The sequence shown here is derived from an EMBL/GenBank/DDBJ whole genome shotgun (WGS) entry which is preliminary data.</text>
</comment>
<dbReference type="AlphaFoldDB" id="A0A9R1C8M9"/>
<gene>
    <name evidence="1" type="ORF">PRLR5076_09130</name>
</gene>
<accession>A0A9R1C8M9</accession>
<dbReference type="EMBL" id="BPUB01000001">
    <property type="protein sequence ID" value="GJG58062.1"/>
    <property type="molecule type" value="Genomic_DNA"/>
</dbReference>
<evidence type="ECO:0000313" key="2">
    <source>
        <dbReference type="Proteomes" id="UP000825483"/>
    </source>
</evidence>
<name>A0A9R1C8M9_9BACT</name>
<organism evidence="1 2">
    <name type="scientific">Prevotella lacticifex</name>
    <dbReference type="NCBI Taxonomy" id="2854755"/>
    <lineage>
        <taxon>Bacteria</taxon>
        <taxon>Pseudomonadati</taxon>
        <taxon>Bacteroidota</taxon>
        <taxon>Bacteroidia</taxon>
        <taxon>Bacteroidales</taxon>
        <taxon>Prevotellaceae</taxon>
        <taxon>Prevotella</taxon>
    </lineage>
</organism>
<dbReference type="Proteomes" id="UP000825483">
    <property type="component" value="Unassembled WGS sequence"/>
</dbReference>
<protein>
    <submittedName>
        <fullName evidence="1">Uncharacterized protein</fullName>
    </submittedName>
</protein>
<keyword evidence="2" id="KW-1185">Reference proteome</keyword>
<sequence length="88" mass="10238">MLFVSEMEGRLDDTIINSDVEEMVKYLQDDYHLSTIDAFDKIYNSTIYQKLLNTQTGLYLESPAYIYSYLTHIAADHRLTPAIMCKFS</sequence>
<reference evidence="1" key="1">
    <citation type="journal article" date="2022" name="Int. J. Syst. Evol. Microbiol.">
        <title>Prevotella lacticifex sp. nov., isolated from the rumen of cows.</title>
        <authorList>
            <person name="Shinkai T."/>
            <person name="Ikeyama N."/>
            <person name="Kumagai M."/>
            <person name="Ohmori H."/>
            <person name="Sakamoto M."/>
            <person name="Ohkuma M."/>
            <person name="Mitsumori M."/>
        </authorList>
    </citation>
    <scope>NUCLEOTIDE SEQUENCE</scope>
    <source>
        <strain evidence="1">R5076</strain>
    </source>
</reference>